<organism evidence="2 3">
    <name type="scientific">Desulfobotulus pelophilus</name>
    <dbReference type="NCBI Taxonomy" id="2823377"/>
    <lineage>
        <taxon>Bacteria</taxon>
        <taxon>Pseudomonadati</taxon>
        <taxon>Thermodesulfobacteriota</taxon>
        <taxon>Desulfobacteria</taxon>
        <taxon>Desulfobacterales</taxon>
        <taxon>Desulfobacteraceae</taxon>
        <taxon>Desulfobotulus</taxon>
    </lineage>
</organism>
<dbReference type="RefSeq" id="WP_265425988.1">
    <property type="nucleotide sequence ID" value="NZ_JAPFPW010000021.1"/>
</dbReference>
<keyword evidence="3" id="KW-1185">Reference proteome</keyword>
<accession>A0ABT3NCZ8</accession>
<feature type="signal peptide" evidence="1">
    <location>
        <begin position="1"/>
        <end position="20"/>
    </location>
</feature>
<gene>
    <name evidence="2" type="ORF">OOT00_13865</name>
</gene>
<evidence type="ECO:0000313" key="3">
    <source>
        <dbReference type="Proteomes" id="UP001209681"/>
    </source>
</evidence>
<protein>
    <submittedName>
        <fullName evidence="2">Uncharacterized protein</fullName>
    </submittedName>
</protein>
<reference evidence="2 3" key="1">
    <citation type="submission" date="2022-11" db="EMBL/GenBank/DDBJ databases">
        <title>Desulfobotulus tamanensis H1 sp. nov. - anaerobic, alkaliphilic, sulphate reducing bacterium isolated from terrestrial mud volcano.</title>
        <authorList>
            <person name="Frolova A."/>
            <person name="Merkel A.Y."/>
            <person name="Slobodkin A.I."/>
        </authorList>
    </citation>
    <scope>NUCLEOTIDE SEQUENCE [LARGE SCALE GENOMIC DNA]</scope>
    <source>
        <strain evidence="2 3">H1</strain>
    </source>
</reference>
<dbReference type="Proteomes" id="UP001209681">
    <property type="component" value="Unassembled WGS sequence"/>
</dbReference>
<name>A0ABT3NCZ8_9BACT</name>
<proteinExistence type="predicted"/>
<evidence type="ECO:0000313" key="2">
    <source>
        <dbReference type="EMBL" id="MCW7755071.1"/>
    </source>
</evidence>
<keyword evidence="1" id="KW-0732">Signal</keyword>
<evidence type="ECO:0000256" key="1">
    <source>
        <dbReference type="SAM" id="SignalP"/>
    </source>
</evidence>
<feature type="chain" id="PRO_5045092535" evidence="1">
    <location>
        <begin position="21"/>
        <end position="186"/>
    </location>
</feature>
<sequence>MKQFIVILAVCFLVAVPVWAAETWQQNFFNTVQTEGYDAALINAIQDGVPLEDVCQLSSQLGFDKVYILAKVVVITESMGMDSTAVLAGLLNSDFGAGVDAVAVTSLAASNIESAVAAGVVRAPSSNEVAMNFARFYGDMGMGEGAPGGEQGLGFGDEPGLGFGDLVMGEVGFGSGGNIEASPSAF</sequence>
<dbReference type="EMBL" id="JAPFPW010000021">
    <property type="protein sequence ID" value="MCW7755071.1"/>
    <property type="molecule type" value="Genomic_DNA"/>
</dbReference>
<comment type="caution">
    <text evidence="2">The sequence shown here is derived from an EMBL/GenBank/DDBJ whole genome shotgun (WGS) entry which is preliminary data.</text>
</comment>